<dbReference type="PANTHER" id="PTHR43829:SF9">
    <property type="entry name" value="AQUAPORIN-9"/>
    <property type="match status" value="1"/>
</dbReference>
<dbReference type="EMBL" id="JARJLG010000007">
    <property type="protein sequence ID" value="KAJ7779493.1"/>
    <property type="molecule type" value="Genomic_DNA"/>
</dbReference>
<feature type="region of interest" description="Disordered" evidence="10">
    <location>
        <begin position="1"/>
        <end position="25"/>
    </location>
</feature>
<keyword evidence="7 11" id="KW-0472">Membrane</keyword>
<protein>
    <submittedName>
        <fullName evidence="12">Aquaporin 4</fullName>
    </submittedName>
</protein>
<sequence length="291" mass="31249">MSLSKDPEGMINSEDSGSKEAHSPEHSETFTAYRNAWSYYRLTIREYVAGFLGVCILIIFGVGVQCQVARSGVTAVAASAKGDYLSISFGWGIGIAMGVWVSGGISGGHINPAVTIILASYRGFPSKKVPGYILSQVMGGLVGAVLIYANYIHAIDIFEGGRHVRTLATASLFSTYAAEYMTPASAEFLATAVLAASLGMETGYAINPARDLGPRILTAMVGYGKQVFTFRNQYWLWCPILAPILGAQAGAIFYDAFIYTGDESPFNKPRNVVAYQNHATRRHISGADSKV</sequence>
<evidence type="ECO:0000256" key="3">
    <source>
        <dbReference type="ARBA" id="ARBA00022448"/>
    </source>
</evidence>
<keyword evidence="13" id="KW-1185">Reference proteome</keyword>
<keyword evidence="5" id="KW-0677">Repeat</keyword>
<comment type="caution">
    <text evidence="12">The sequence shown here is derived from an EMBL/GenBank/DDBJ whole genome shotgun (WGS) entry which is preliminary data.</text>
</comment>
<evidence type="ECO:0000256" key="1">
    <source>
        <dbReference type="ARBA" id="ARBA00004141"/>
    </source>
</evidence>
<dbReference type="InterPro" id="IPR050363">
    <property type="entry name" value="MIP/Aquaporin"/>
</dbReference>
<accession>A0AAD7K6P9</accession>
<comment type="subcellular location">
    <subcellularLocation>
        <location evidence="1">Membrane</location>
        <topology evidence="1">Multi-pass membrane protein</topology>
    </subcellularLocation>
</comment>
<dbReference type="AlphaFoldDB" id="A0AAD7K6P9"/>
<feature type="compositionally biased region" description="Basic and acidic residues" evidence="10">
    <location>
        <begin position="16"/>
        <end position="25"/>
    </location>
</feature>
<keyword evidence="4 9" id="KW-0812">Transmembrane</keyword>
<evidence type="ECO:0000256" key="4">
    <source>
        <dbReference type="ARBA" id="ARBA00022692"/>
    </source>
</evidence>
<evidence type="ECO:0000256" key="6">
    <source>
        <dbReference type="ARBA" id="ARBA00022989"/>
    </source>
</evidence>
<evidence type="ECO:0000256" key="5">
    <source>
        <dbReference type="ARBA" id="ARBA00022737"/>
    </source>
</evidence>
<proteinExistence type="inferred from homology"/>
<dbReference type="Proteomes" id="UP001215280">
    <property type="component" value="Unassembled WGS sequence"/>
</dbReference>
<evidence type="ECO:0000256" key="8">
    <source>
        <dbReference type="ARBA" id="ARBA00034651"/>
    </source>
</evidence>
<dbReference type="Pfam" id="PF00230">
    <property type="entry name" value="MIP"/>
    <property type="match status" value="1"/>
</dbReference>
<dbReference type="Gene3D" id="1.20.1080.10">
    <property type="entry name" value="Glycerol uptake facilitator protein"/>
    <property type="match status" value="2"/>
</dbReference>
<evidence type="ECO:0000256" key="11">
    <source>
        <dbReference type="SAM" id="Phobius"/>
    </source>
</evidence>
<dbReference type="PRINTS" id="PR00783">
    <property type="entry name" value="MINTRINSICP"/>
</dbReference>
<dbReference type="GO" id="GO:0015250">
    <property type="term" value="F:water channel activity"/>
    <property type="evidence" value="ECO:0007669"/>
    <property type="project" value="TreeGrafter"/>
</dbReference>
<evidence type="ECO:0000313" key="12">
    <source>
        <dbReference type="EMBL" id="KAJ7779493.1"/>
    </source>
</evidence>
<reference evidence="12" key="1">
    <citation type="submission" date="2023-03" db="EMBL/GenBank/DDBJ databases">
        <title>Massive genome expansion in bonnet fungi (Mycena s.s.) driven by repeated elements and novel gene families across ecological guilds.</title>
        <authorList>
            <consortium name="Lawrence Berkeley National Laboratory"/>
            <person name="Harder C.B."/>
            <person name="Miyauchi S."/>
            <person name="Viragh M."/>
            <person name="Kuo A."/>
            <person name="Thoen E."/>
            <person name="Andreopoulos B."/>
            <person name="Lu D."/>
            <person name="Skrede I."/>
            <person name="Drula E."/>
            <person name="Henrissat B."/>
            <person name="Morin E."/>
            <person name="Kohler A."/>
            <person name="Barry K."/>
            <person name="LaButti K."/>
            <person name="Morin E."/>
            <person name="Salamov A."/>
            <person name="Lipzen A."/>
            <person name="Mereny Z."/>
            <person name="Hegedus B."/>
            <person name="Baldrian P."/>
            <person name="Stursova M."/>
            <person name="Weitz H."/>
            <person name="Taylor A."/>
            <person name="Grigoriev I.V."/>
            <person name="Nagy L.G."/>
            <person name="Martin F."/>
            <person name="Kauserud H."/>
        </authorList>
    </citation>
    <scope>NUCLEOTIDE SEQUENCE</scope>
    <source>
        <strain evidence="12">CBHHK188m</strain>
    </source>
</reference>
<feature type="transmembrane region" description="Helical" evidence="11">
    <location>
        <begin position="129"/>
        <end position="149"/>
    </location>
</feature>
<dbReference type="InterPro" id="IPR000425">
    <property type="entry name" value="MIP"/>
</dbReference>
<dbReference type="GO" id="GO:0005886">
    <property type="term" value="C:plasma membrane"/>
    <property type="evidence" value="ECO:0007669"/>
    <property type="project" value="TreeGrafter"/>
</dbReference>
<evidence type="ECO:0000256" key="9">
    <source>
        <dbReference type="RuleBase" id="RU000477"/>
    </source>
</evidence>
<dbReference type="InterPro" id="IPR023271">
    <property type="entry name" value="Aquaporin-like"/>
</dbReference>
<dbReference type="GO" id="GO:0015254">
    <property type="term" value="F:glycerol channel activity"/>
    <property type="evidence" value="ECO:0007669"/>
    <property type="project" value="TreeGrafter"/>
</dbReference>
<dbReference type="SUPFAM" id="SSF81338">
    <property type="entry name" value="Aquaporin-like"/>
    <property type="match status" value="1"/>
</dbReference>
<evidence type="ECO:0000313" key="13">
    <source>
        <dbReference type="Proteomes" id="UP001215280"/>
    </source>
</evidence>
<feature type="transmembrane region" description="Helical" evidence="11">
    <location>
        <begin position="47"/>
        <end position="64"/>
    </location>
</feature>
<gene>
    <name evidence="12" type="ORF">DFH07DRAFT_901302</name>
</gene>
<evidence type="ECO:0000256" key="2">
    <source>
        <dbReference type="ARBA" id="ARBA00006175"/>
    </source>
</evidence>
<comment type="catalytic activity">
    <reaction evidence="8">
        <text>H2O(in) = H2O(out)</text>
        <dbReference type="Rhea" id="RHEA:29667"/>
        <dbReference type="ChEBI" id="CHEBI:15377"/>
    </reaction>
</comment>
<feature type="transmembrane region" description="Helical" evidence="11">
    <location>
        <begin position="84"/>
        <end position="108"/>
    </location>
</feature>
<evidence type="ECO:0000256" key="7">
    <source>
        <dbReference type="ARBA" id="ARBA00023136"/>
    </source>
</evidence>
<keyword evidence="6 11" id="KW-1133">Transmembrane helix</keyword>
<name>A0AAD7K6P9_9AGAR</name>
<organism evidence="12 13">
    <name type="scientific">Mycena maculata</name>
    <dbReference type="NCBI Taxonomy" id="230809"/>
    <lineage>
        <taxon>Eukaryota</taxon>
        <taxon>Fungi</taxon>
        <taxon>Dikarya</taxon>
        <taxon>Basidiomycota</taxon>
        <taxon>Agaricomycotina</taxon>
        <taxon>Agaricomycetes</taxon>
        <taxon>Agaricomycetidae</taxon>
        <taxon>Agaricales</taxon>
        <taxon>Marasmiineae</taxon>
        <taxon>Mycenaceae</taxon>
        <taxon>Mycena</taxon>
    </lineage>
</organism>
<comment type="similarity">
    <text evidence="2 9">Belongs to the MIP/aquaporin (TC 1.A.8) family.</text>
</comment>
<dbReference type="PANTHER" id="PTHR43829">
    <property type="entry name" value="AQUAPORIN OR AQUAGLYCEROPORIN RELATED"/>
    <property type="match status" value="1"/>
</dbReference>
<keyword evidence="3 9" id="KW-0813">Transport</keyword>
<evidence type="ECO:0000256" key="10">
    <source>
        <dbReference type="SAM" id="MobiDB-lite"/>
    </source>
</evidence>